<feature type="chain" id="PRO_5040956029" evidence="1">
    <location>
        <begin position="35"/>
        <end position="795"/>
    </location>
</feature>
<dbReference type="GO" id="GO:0005975">
    <property type="term" value="P:carbohydrate metabolic process"/>
    <property type="evidence" value="ECO:0007669"/>
    <property type="project" value="InterPro"/>
</dbReference>
<evidence type="ECO:0000256" key="1">
    <source>
        <dbReference type="SAM" id="SignalP"/>
    </source>
</evidence>
<evidence type="ECO:0000259" key="2">
    <source>
        <dbReference type="SMART" id="SM00642"/>
    </source>
</evidence>
<dbReference type="AlphaFoldDB" id="A0A9X1VIT0"/>
<reference evidence="3" key="1">
    <citation type="submission" date="2022-03" db="EMBL/GenBank/DDBJ databases">
        <title>Bacterial whole genome sequence for Hymenobacter sp. DH14.</title>
        <authorList>
            <person name="Le V."/>
        </authorList>
    </citation>
    <scope>NUCLEOTIDE SEQUENCE</scope>
    <source>
        <strain evidence="3">DH14</strain>
    </source>
</reference>
<keyword evidence="3" id="KW-0378">Hydrolase</keyword>
<accession>A0A9X1VIT0</accession>
<proteinExistence type="predicted"/>
<dbReference type="GO" id="GO:0016787">
    <property type="term" value="F:hydrolase activity"/>
    <property type="evidence" value="ECO:0007669"/>
    <property type="project" value="UniProtKB-KW"/>
</dbReference>
<dbReference type="InterPro" id="IPR013780">
    <property type="entry name" value="Glyco_hydro_b"/>
</dbReference>
<evidence type="ECO:0000313" key="3">
    <source>
        <dbReference type="EMBL" id="MCI1189612.1"/>
    </source>
</evidence>
<dbReference type="InterPro" id="IPR006047">
    <property type="entry name" value="GH13_cat_dom"/>
</dbReference>
<dbReference type="Gene3D" id="3.20.20.80">
    <property type="entry name" value="Glycosidases"/>
    <property type="match status" value="1"/>
</dbReference>
<dbReference type="Gene3D" id="2.60.40.1180">
    <property type="entry name" value="Golgi alpha-mannosidase II"/>
    <property type="match status" value="1"/>
</dbReference>
<comment type="caution">
    <text evidence="3">The sequence shown here is derived from an EMBL/GenBank/DDBJ whole genome shotgun (WGS) entry which is preliminary data.</text>
</comment>
<dbReference type="InterPro" id="IPR026444">
    <property type="entry name" value="Secre_tail"/>
</dbReference>
<dbReference type="Pfam" id="PF00128">
    <property type="entry name" value="Alpha-amylase"/>
    <property type="match status" value="1"/>
</dbReference>
<keyword evidence="1" id="KW-0732">Signal</keyword>
<dbReference type="EMBL" id="JALBGC010000005">
    <property type="protein sequence ID" value="MCI1189612.1"/>
    <property type="molecule type" value="Genomic_DNA"/>
</dbReference>
<sequence length="795" mass="86338">MMHFSSHFPFRKRFRFTLALAMALLGAGNQSAHAQKVVMQGFWWDFWNSNYPNGWANYLADLAPRLKSMGVDAVWIPPTIKNANQGNGYSPFDNYDLGDKWQKGFLATRMGTKDELLRAVAVLHANGVEVIQDVVLNHNDGAGSSNGAGGQDPGAWDDGSTSKYKNFRYVSYGRPVSDESAADYYGRSGRFAKNWQNFNPNPGNNLTSGDWNATYFGPDISYYSGSYGQSSNATTYNPVQASDYMRTGNRNWLVWYKKQVGFDGVRLDAVKHFPDFASEDFLYNLQSNAGWASGGATMYAVGEWVGSAAQMDGWVSNVQNRSGTFDFSLRNGLYNIVSQGGSFDIGTLPGYQQGTRVVNIGGTYVHRTVPFVNNHDTMRPQTDANGNYTGWNTGSELAPHIDPFDPRLSAVYAAALAMDGSPMLFFEDVFNVGNTSKRYSHSPKSTTDLPTRDDLVNLVWCHQNLHFKDGAYKVRYQAADHLVIERSTKAIIGINDNYSTWQNNTVSCDFAPGTVLKDYSGANGTATVTVSGSQTVAINTPPCNGTAAGGRRGYSVWAPTNATTGYTRPALTTTQEWELANDLGDSDSRSLMQGGALPAASTAYRTAGRIYGAANKSITYSLFPTDATRSLTVAVLNSAGTVVSSQTGTGNLTGTYTPTTEGWYTLKAKNASTANPTQGAFVKVTYTAPTVVTGAMTGRRDANALATAPEAATAEVLVYPNPTAADRIDVVITANREQAATVQLHDLMGRLVHQETVRLYNGSNELRLGVKKELPAGIYQLSVPEFHVSQKVAVQ</sequence>
<dbReference type="InterPro" id="IPR017853">
    <property type="entry name" value="GH"/>
</dbReference>
<dbReference type="SMART" id="SM00642">
    <property type="entry name" value="Aamy"/>
    <property type="match status" value="1"/>
</dbReference>
<dbReference type="NCBIfam" id="TIGR04183">
    <property type="entry name" value="Por_Secre_tail"/>
    <property type="match status" value="1"/>
</dbReference>
<evidence type="ECO:0000313" key="4">
    <source>
        <dbReference type="Proteomes" id="UP001139193"/>
    </source>
</evidence>
<feature type="domain" description="Glycosyl hydrolase family 13 catalytic" evidence="2">
    <location>
        <begin position="36"/>
        <end position="462"/>
    </location>
</feature>
<feature type="signal peptide" evidence="1">
    <location>
        <begin position="1"/>
        <end position="34"/>
    </location>
</feature>
<dbReference type="Proteomes" id="UP001139193">
    <property type="component" value="Unassembled WGS sequence"/>
</dbReference>
<gene>
    <name evidence="3" type="ORF">MON38_19485</name>
</gene>
<protein>
    <submittedName>
        <fullName evidence="3">Alpha-amylase family glycosyl hydrolase</fullName>
    </submittedName>
</protein>
<name>A0A9X1VIT0_9BACT</name>
<dbReference type="SUPFAM" id="SSF51445">
    <property type="entry name" value="(Trans)glycosidases"/>
    <property type="match status" value="1"/>
</dbReference>
<keyword evidence="4" id="KW-1185">Reference proteome</keyword>
<dbReference type="PANTHER" id="PTHR43447">
    <property type="entry name" value="ALPHA-AMYLASE"/>
    <property type="match status" value="1"/>
</dbReference>
<organism evidence="3 4">
    <name type="scientific">Hymenobacter cyanobacteriorum</name>
    <dbReference type="NCBI Taxonomy" id="2926463"/>
    <lineage>
        <taxon>Bacteria</taxon>
        <taxon>Pseudomonadati</taxon>
        <taxon>Bacteroidota</taxon>
        <taxon>Cytophagia</taxon>
        <taxon>Cytophagales</taxon>
        <taxon>Hymenobacteraceae</taxon>
        <taxon>Hymenobacter</taxon>
    </lineage>
</organism>